<reference evidence="4 5" key="1">
    <citation type="submission" date="2023-06" db="EMBL/GenBank/DDBJ databases">
        <title>Black Yeasts Isolated from many extreme environments.</title>
        <authorList>
            <person name="Coleine C."/>
            <person name="Stajich J.E."/>
            <person name="Selbmann L."/>
        </authorList>
    </citation>
    <scope>NUCLEOTIDE SEQUENCE [LARGE SCALE GENOMIC DNA]</scope>
    <source>
        <strain evidence="4 5">CCFEE 5887</strain>
    </source>
</reference>
<feature type="compositionally biased region" description="Polar residues" evidence="1">
    <location>
        <begin position="290"/>
        <end position="317"/>
    </location>
</feature>
<comment type="caution">
    <text evidence="4">The sequence shown here is derived from an EMBL/GenBank/DDBJ whole genome shotgun (WGS) entry which is preliminary data.</text>
</comment>
<dbReference type="InterPro" id="IPR009060">
    <property type="entry name" value="UBA-like_sf"/>
</dbReference>
<dbReference type="EMBL" id="JAXLQG010000011">
    <property type="protein sequence ID" value="KAK5534585.1"/>
    <property type="molecule type" value="Genomic_DNA"/>
</dbReference>
<evidence type="ECO:0000256" key="1">
    <source>
        <dbReference type="SAM" id="MobiDB-lite"/>
    </source>
</evidence>
<accession>A0AAV9Q2R7</accession>
<dbReference type="SMART" id="SM00727">
    <property type="entry name" value="STI1"/>
    <property type="match status" value="2"/>
</dbReference>
<dbReference type="InterPro" id="IPR006636">
    <property type="entry name" value="STI1_HS-bd"/>
</dbReference>
<dbReference type="SMART" id="SM00165">
    <property type="entry name" value="UBA"/>
    <property type="match status" value="1"/>
</dbReference>
<feature type="region of interest" description="Disordered" evidence="1">
    <location>
        <begin position="340"/>
        <end position="365"/>
    </location>
</feature>
<feature type="compositionally biased region" description="Low complexity" evidence="1">
    <location>
        <begin position="250"/>
        <end position="266"/>
    </location>
</feature>
<keyword evidence="5" id="KW-1185">Reference proteome</keyword>
<dbReference type="SMART" id="SM00213">
    <property type="entry name" value="UBQ"/>
    <property type="match status" value="1"/>
</dbReference>
<dbReference type="Pfam" id="PF00240">
    <property type="entry name" value="ubiquitin"/>
    <property type="match status" value="1"/>
</dbReference>
<gene>
    <name evidence="4" type="ORF">LTR25_006617</name>
</gene>
<feature type="compositionally biased region" description="Low complexity" evidence="1">
    <location>
        <begin position="94"/>
        <end position="118"/>
    </location>
</feature>
<dbReference type="Gene3D" id="1.10.8.10">
    <property type="entry name" value="DNA helicase RuvA subunit, C-terminal domain"/>
    <property type="match status" value="1"/>
</dbReference>
<proteinExistence type="predicted"/>
<dbReference type="GO" id="GO:0031593">
    <property type="term" value="F:polyubiquitin modification-dependent protein binding"/>
    <property type="evidence" value="ECO:0007669"/>
    <property type="project" value="TreeGrafter"/>
</dbReference>
<dbReference type="AlphaFoldDB" id="A0AAV9Q2R7"/>
<dbReference type="InterPro" id="IPR015940">
    <property type="entry name" value="UBA"/>
</dbReference>
<dbReference type="GO" id="GO:0006511">
    <property type="term" value="P:ubiquitin-dependent protein catabolic process"/>
    <property type="evidence" value="ECO:0007669"/>
    <property type="project" value="TreeGrafter"/>
</dbReference>
<evidence type="ECO:0008006" key="6">
    <source>
        <dbReference type="Google" id="ProtNLM"/>
    </source>
</evidence>
<name>A0AAV9Q2R7_9PEZI</name>
<feature type="region of interest" description="Disordered" evidence="1">
    <location>
        <begin position="231"/>
        <end position="324"/>
    </location>
</feature>
<protein>
    <recommendedName>
        <fullName evidence="6">Ubiquilin</fullName>
    </recommendedName>
</protein>
<evidence type="ECO:0000259" key="2">
    <source>
        <dbReference type="PROSITE" id="PS50030"/>
    </source>
</evidence>
<dbReference type="PROSITE" id="PS50053">
    <property type="entry name" value="UBIQUITIN_2"/>
    <property type="match status" value="1"/>
</dbReference>
<dbReference type="InterPro" id="IPR000626">
    <property type="entry name" value="Ubiquitin-like_dom"/>
</dbReference>
<sequence>MADTAGAEDATVTFHVKSSGGQKFTVTLPLSTTTADLKNKLAGEEYANVPASAQRLIYSGKVLKDGDTLATHNVKEGNTMHLVKSAPSNQRQNPAAQSSGSTTSSGTPAAAGVAGVPQNLASGTGNDPLAGLTGARYAGFAQLPSASMFTNPQSPEDFVRQLEDPNFQQMMREAMNNPQVIDMMINQNPQLRNMPGIRQILQSDYFRRMMTDPQAIRAMMQMQGGAGMGGLGGGAQGAFPAPGVTNTTENAGDQTNNQTQQQQQQAPPNPFAAFGGGAGGMGANPFASLFQPQFPSPNQNASTPGSTNATGTGNEAGSPNAQNQQQQNPFAALMDPARFGQLLQPNNPGTTGPPPANPFGAPNPEAFNQLLQALGGGAGNEGANYGNPFDFFQGGGGGAGAGQAAAADNRPPEERYATQLQQLNEMGFYDFDRNIQALRRTGGSVNGAIEYLLSNP</sequence>
<evidence type="ECO:0000313" key="5">
    <source>
        <dbReference type="Proteomes" id="UP001345827"/>
    </source>
</evidence>
<feature type="domain" description="Ubiquitin-like" evidence="3">
    <location>
        <begin position="12"/>
        <end position="89"/>
    </location>
</feature>
<organism evidence="4 5">
    <name type="scientific">Vermiconidia calcicola</name>
    <dbReference type="NCBI Taxonomy" id="1690605"/>
    <lineage>
        <taxon>Eukaryota</taxon>
        <taxon>Fungi</taxon>
        <taxon>Dikarya</taxon>
        <taxon>Ascomycota</taxon>
        <taxon>Pezizomycotina</taxon>
        <taxon>Dothideomycetes</taxon>
        <taxon>Dothideomycetidae</taxon>
        <taxon>Mycosphaerellales</taxon>
        <taxon>Extremaceae</taxon>
        <taxon>Vermiconidia</taxon>
    </lineage>
</organism>
<dbReference type="Pfam" id="PF00627">
    <property type="entry name" value="UBA"/>
    <property type="match status" value="1"/>
</dbReference>
<dbReference type="CDD" id="cd16106">
    <property type="entry name" value="Ubl_Dsk2p_like"/>
    <property type="match status" value="1"/>
</dbReference>
<dbReference type="SUPFAM" id="SSF54236">
    <property type="entry name" value="Ubiquitin-like"/>
    <property type="match status" value="1"/>
</dbReference>
<evidence type="ECO:0000259" key="3">
    <source>
        <dbReference type="PROSITE" id="PS50053"/>
    </source>
</evidence>
<dbReference type="PANTHER" id="PTHR10677:SF3">
    <property type="entry name" value="FI07626P-RELATED"/>
    <property type="match status" value="1"/>
</dbReference>
<dbReference type="Gene3D" id="3.10.20.90">
    <property type="entry name" value="Phosphatidylinositol 3-kinase Catalytic Subunit, Chain A, domain 1"/>
    <property type="match status" value="1"/>
</dbReference>
<evidence type="ECO:0000313" key="4">
    <source>
        <dbReference type="EMBL" id="KAK5534585.1"/>
    </source>
</evidence>
<dbReference type="CDD" id="cd14324">
    <property type="entry name" value="UBA_Dsk2p_like"/>
    <property type="match status" value="1"/>
</dbReference>
<dbReference type="FunFam" id="1.10.8.10:FF:000024">
    <property type="entry name" value="Ubiquitin domain-containing protein DSK2"/>
    <property type="match status" value="1"/>
</dbReference>
<dbReference type="GO" id="GO:0005829">
    <property type="term" value="C:cytosol"/>
    <property type="evidence" value="ECO:0007669"/>
    <property type="project" value="TreeGrafter"/>
</dbReference>
<feature type="region of interest" description="Disordered" evidence="1">
    <location>
        <begin position="84"/>
        <end position="119"/>
    </location>
</feature>
<dbReference type="SUPFAM" id="SSF46934">
    <property type="entry name" value="UBA-like"/>
    <property type="match status" value="1"/>
</dbReference>
<dbReference type="PANTHER" id="PTHR10677">
    <property type="entry name" value="UBIQUILIN"/>
    <property type="match status" value="1"/>
</dbReference>
<dbReference type="PROSITE" id="PS50030">
    <property type="entry name" value="UBA"/>
    <property type="match status" value="1"/>
</dbReference>
<feature type="domain" description="UBA" evidence="2">
    <location>
        <begin position="411"/>
        <end position="455"/>
    </location>
</feature>
<dbReference type="InterPro" id="IPR029071">
    <property type="entry name" value="Ubiquitin-like_domsf"/>
</dbReference>
<dbReference type="InterPro" id="IPR015496">
    <property type="entry name" value="Ubiquilin"/>
</dbReference>
<dbReference type="Proteomes" id="UP001345827">
    <property type="component" value="Unassembled WGS sequence"/>
</dbReference>